<dbReference type="SUPFAM" id="SSF161098">
    <property type="entry name" value="MetI-like"/>
    <property type="match status" value="1"/>
</dbReference>
<evidence type="ECO:0000313" key="9">
    <source>
        <dbReference type="EMBL" id="GFP25276.1"/>
    </source>
</evidence>
<dbReference type="InterPro" id="IPR035906">
    <property type="entry name" value="MetI-like_sf"/>
</dbReference>
<keyword evidence="9" id="KW-0762">Sugar transport</keyword>
<evidence type="ECO:0000256" key="3">
    <source>
        <dbReference type="ARBA" id="ARBA00022475"/>
    </source>
</evidence>
<reference evidence="9 10" key="1">
    <citation type="journal article" date="2020" name="Front. Microbiol.">
        <title>Single-cell genomics of novel Actinobacteria with the Wood-Ljungdahl pathway discovered in a serpentinizing system.</title>
        <authorList>
            <person name="Merino N."/>
            <person name="Kawai M."/>
            <person name="Boyd E.S."/>
            <person name="Colman D.R."/>
            <person name="McGlynn S.E."/>
            <person name="Nealson K.H."/>
            <person name="Kurokawa K."/>
            <person name="Hongoh Y."/>
        </authorList>
    </citation>
    <scope>NUCLEOTIDE SEQUENCE [LARGE SCALE GENOMIC DNA]</scope>
    <source>
        <strain evidence="9 10">S25</strain>
    </source>
</reference>
<evidence type="ECO:0000256" key="7">
    <source>
        <dbReference type="RuleBase" id="RU363032"/>
    </source>
</evidence>
<feature type="transmembrane region" description="Helical" evidence="7">
    <location>
        <begin position="40"/>
        <end position="60"/>
    </location>
</feature>
<dbReference type="GO" id="GO:0005886">
    <property type="term" value="C:plasma membrane"/>
    <property type="evidence" value="ECO:0007669"/>
    <property type="project" value="UniProtKB-SubCell"/>
</dbReference>
<name>A0A6V8P3A6_9ACTN</name>
<evidence type="ECO:0000259" key="8">
    <source>
        <dbReference type="PROSITE" id="PS50928"/>
    </source>
</evidence>
<proteinExistence type="inferred from homology"/>
<dbReference type="Pfam" id="PF00528">
    <property type="entry name" value="BPD_transp_1"/>
    <property type="match status" value="1"/>
</dbReference>
<dbReference type="CDD" id="cd06261">
    <property type="entry name" value="TM_PBP2"/>
    <property type="match status" value="1"/>
</dbReference>
<comment type="caution">
    <text evidence="9">The sequence shown here is derived from an EMBL/GenBank/DDBJ whole genome shotgun (WGS) entry which is preliminary data.</text>
</comment>
<keyword evidence="3" id="KW-1003">Cell membrane</keyword>
<evidence type="ECO:0000256" key="6">
    <source>
        <dbReference type="ARBA" id="ARBA00023136"/>
    </source>
</evidence>
<feature type="domain" description="ABC transmembrane type-1" evidence="8">
    <location>
        <begin position="1"/>
        <end position="121"/>
    </location>
</feature>
<dbReference type="AlphaFoldDB" id="A0A6V8P3A6"/>
<accession>A0A6V8P3A6</accession>
<keyword evidence="5 7" id="KW-1133">Transmembrane helix</keyword>
<evidence type="ECO:0000256" key="4">
    <source>
        <dbReference type="ARBA" id="ARBA00022692"/>
    </source>
</evidence>
<evidence type="ECO:0000256" key="5">
    <source>
        <dbReference type="ARBA" id="ARBA00022989"/>
    </source>
</evidence>
<dbReference type="EMBL" id="BLRX01000063">
    <property type="protein sequence ID" value="GFP25276.1"/>
    <property type="molecule type" value="Genomic_DNA"/>
</dbReference>
<gene>
    <name evidence="9" type="ORF">HKBW3S25_00734</name>
</gene>
<dbReference type="InterPro" id="IPR000515">
    <property type="entry name" value="MetI-like"/>
</dbReference>
<keyword evidence="2 7" id="KW-0813">Transport</keyword>
<evidence type="ECO:0000313" key="10">
    <source>
        <dbReference type="Proteomes" id="UP000543224"/>
    </source>
</evidence>
<organism evidence="9 10">
    <name type="scientific">Candidatus Hakubella thermalkaliphila</name>
    <dbReference type="NCBI Taxonomy" id="2754717"/>
    <lineage>
        <taxon>Bacteria</taxon>
        <taxon>Bacillati</taxon>
        <taxon>Actinomycetota</taxon>
        <taxon>Actinomycetota incertae sedis</taxon>
        <taxon>Candidatus Hakubellales</taxon>
        <taxon>Candidatus Hakubellaceae</taxon>
        <taxon>Candidatus Hakubella</taxon>
    </lineage>
</organism>
<dbReference type="Gene3D" id="1.10.3720.10">
    <property type="entry name" value="MetI-like"/>
    <property type="match status" value="1"/>
</dbReference>
<dbReference type="PANTHER" id="PTHR43005">
    <property type="entry name" value="BLR7065 PROTEIN"/>
    <property type="match status" value="1"/>
</dbReference>
<comment type="similarity">
    <text evidence="7">Belongs to the binding-protein-dependent transport system permease family.</text>
</comment>
<comment type="subcellular location">
    <subcellularLocation>
        <location evidence="1 7">Cell membrane</location>
        <topology evidence="1 7">Multi-pass membrane protein</topology>
    </subcellularLocation>
</comment>
<feature type="transmembrane region" description="Helical" evidence="7">
    <location>
        <begin position="105"/>
        <end position="126"/>
    </location>
</feature>
<evidence type="ECO:0000256" key="1">
    <source>
        <dbReference type="ARBA" id="ARBA00004651"/>
    </source>
</evidence>
<dbReference type="PROSITE" id="PS50928">
    <property type="entry name" value="ABC_TM1"/>
    <property type="match status" value="1"/>
</dbReference>
<sequence>MIGDIWQWTPFMFIVLLAALESQSIDELEAALVDGANRWQVFWYITLPQILPVSATLILIRMIEAFKIVDLPNVLTHGGPGTASESLTLQAYISWRTLDLGGSAAIAYMLLIIVTLAGLCFFNLIYRSLTEKV</sequence>
<keyword evidence="4 7" id="KW-0812">Transmembrane</keyword>
<evidence type="ECO:0000256" key="2">
    <source>
        <dbReference type="ARBA" id="ARBA00022448"/>
    </source>
</evidence>
<dbReference type="GO" id="GO:0055085">
    <property type="term" value="P:transmembrane transport"/>
    <property type="evidence" value="ECO:0007669"/>
    <property type="project" value="InterPro"/>
</dbReference>
<dbReference type="PANTHER" id="PTHR43005:SF1">
    <property type="entry name" value="SPERMIDINE_PUTRESCINE TRANSPORT SYSTEM PERMEASE PROTEIN"/>
    <property type="match status" value="1"/>
</dbReference>
<keyword evidence="6 7" id="KW-0472">Membrane</keyword>
<protein>
    <submittedName>
        <fullName evidence="9">Multiple sugar transport system permease protein</fullName>
    </submittedName>
</protein>
<dbReference type="Proteomes" id="UP000543224">
    <property type="component" value="Unassembled WGS sequence"/>
</dbReference>